<keyword evidence="3" id="KW-1185">Reference proteome</keyword>
<feature type="compositionally biased region" description="Pro residues" evidence="1">
    <location>
        <begin position="317"/>
        <end position="340"/>
    </location>
</feature>
<comment type="caution">
    <text evidence="2">The sequence shown here is derived from an EMBL/GenBank/DDBJ whole genome shotgun (WGS) entry which is preliminary data.</text>
</comment>
<feature type="compositionally biased region" description="Low complexity" evidence="1">
    <location>
        <begin position="377"/>
        <end position="391"/>
    </location>
</feature>
<feature type="compositionally biased region" description="Pro residues" evidence="1">
    <location>
        <begin position="392"/>
        <end position="404"/>
    </location>
</feature>
<dbReference type="EMBL" id="BLAY01000218">
    <property type="protein sequence ID" value="GET43363.1"/>
    <property type="molecule type" value="Genomic_DNA"/>
</dbReference>
<organism evidence="2 3">
    <name type="scientific">Microseira wollei NIES-4236</name>
    <dbReference type="NCBI Taxonomy" id="2530354"/>
    <lineage>
        <taxon>Bacteria</taxon>
        <taxon>Bacillati</taxon>
        <taxon>Cyanobacteriota</taxon>
        <taxon>Cyanophyceae</taxon>
        <taxon>Oscillatoriophycideae</taxon>
        <taxon>Aerosakkonematales</taxon>
        <taxon>Aerosakkonemataceae</taxon>
        <taxon>Microseira</taxon>
    </lineage>
</organism>
<evidence type="ECO:0000313" key="3">
    <source>
        <dbReference type="Proteomes" id="UP001050975"/>
    </source>
</evidence>
<feature type="region of interest" description="Disordered" evidence="1">
    <location>
        <begin position="535"/>
        <end position="664"/>
    </location>
</feature>
<sequence length="664" mass="71314">MIDINWQRKLWRSLLTSIMAIVLIWGAFGCSSRTSTPPPPDVVKSVPAKVQAKISEASPPAVIQQLRQELDKYQPKVKILSPQPDEVLQDNTVTVQFQVQDLPIFKNADLGLGPHLQVFLDNQPYQAVYNASEPLVLEDLPPGTHTLRVFASRPWNESFKNEAAYAQTTFHIFGKTDENNPNPTLPLLTYSDPQASYAAEPIMLDFYLTNQPHLAAQENPGIGQVRIRCTINGESFTLDQWQPIYLKGFKPGKNWVQLELLDEQGNPIKNAFNNTIRVINYNPGGKDTLAQLVRGELSADDARSIVDPGYVAKEPEPTPTPEATPTPTATPTPSATPTPAPTATETPTPTPTATPSATPTPAPTATETPTPTPTPTPSATTTPAPAATETPTPTPTPVAVPSPAPTVEQTPAVQPPQEKLPQVEPTKPSQTEPTASKPIEKEEPPQVEPTKPSQTEPTASKKIEEPKSGDSRFPPPGAGEATPSPAPLAKEPKQVEKPKFGGFFNFFRRKSAVVPSPSPSLPPKLPEVIVTPTPAPAAAKAELSIPETLPEVKPSISPQPSLEPTTPVEEKQATEETSETNTPVDTEETTQPEPEATPESELKVSSESTEPSAPAKQATPESELKVSSESTEPSAPAKQAEEPTTPEPSETQTPEKTTGVLTES</sequence>
<feature type="compositionally biased region" description="Basic and acidic residues" evidence="1">
    <location>
        <begin position="459"/>
        <end position="470"/>
    </location>
</feature>
<proteinExistence type="predicted"/>
<dbReference type="Proteomes" id="UP001050975">
    <property type="component" value="Unassembled WGS sequence"/>
</dbReference>
<name>A0AAV3XNY7_9CYAN</name>
<feature type="region of interest" description="Disordered" evidence="1">
    <location>
        <begin position="304"/>
        <end position="497"/>
    </location>
</feature>
<gene>
    <name evidence="2" type="ORF">MiSe_81850</name>
</gene>
<feature type="compositionally biased region" description="Pro residues" evidence="1">
    <location>
        <begin position="348"/>
        <end position="362"/>
    </location>
</feature>
<evidence type="ECO:0000313" key="2">
    <source>
        <dbReference type="EMBL" id="GET43363.1"/>
    </source>
</evidence>
<feature type="compositionally biased region" description="Low complexity" evidence="1">
    <location>
        <begin position="647"/>
        <end position="658"/>
    </location>
</feature>
<evidence type="ECO:0000256" key="1">
    <source>
        <dbReference type="SAM" id="MobiDB-lite"/>
    </source>
</evidence>
<reference evidence="2" key="1">
    <citation type="submission" date="2019-10" db="EMBL/GenBank/DDBJ databases">
        <title>Draft genome sequece of Microseira wollei NIES-4236.</title>
        <authorList>
            <person name="Yamaguchi H."/>
            <person name="Suzuki S."/>
            <person name="Kawachi M."/>
        </authorList>
    </citation>
    <scope>NUCLEOTIDE SEQUENCE</scope>
    <source>
        <strain evidence="2">NIES-4236</strain>
    </source>
</reference>
<accession>A0AAV3XNY7</accession>
<protein>
    <recommendedName>
        <fullName evidence="4">FHA domain containing protein</fullName>
    </recommendedName>
</protein>
<evidence type="ECO:0008006" key="4">
    <source>
        <dbReference type="Google" id="ProtNLM"/>
    </source>
</evidence>
<dbReference type="RefSeq" id="WP_226592111.1">
    <property type="nucleotide sequence ID" value="NZ_BLAY01000218.1"/>
</dbReference>
<dbReference type="AlphaFoldDB" id="A0AAV3XNY7"/>